<sequence length="26" mass="2994">MQDLIEDDAPDCILTFLRRAGRQVDC</sequence>
<reference evidence="1 2" key="1">
    <citation type="submission" date="2019-08" db="EMBL/GenBank/DDBJ databases">
        <title>Whole genome of Aphis craccivora.</title>
        <authorList>
            <person name="Voronova N.V."/>
            <person name="Shulinski R.S."/>
            <person name="Bandarenka Y.V."/>
            <person name="Zhorov D.G."/>
            <person name="Warner D."/>
        </authorList>
    </citation>
    <scope>NUCLEOTIDE SEQUENCE [LARGE SCALE GENOMIC DNA]</scope>
    <source>
        <strain evidence="1">180601</strain>
        <tissue evidence="1">Whole Body</tissue>
    </source>
</reference>
<dbReference type="Proteomes" id="UP000478052">
    <property type="component" value="Unassembled WGS sequence"/>
</dbReference>
<comment type="caution">
    <text evidence="1">The sequence shown here is derived from an EMBL/GenBank/DDBJ whole genome shotgun (WGS) entry which is preliminary data.</text>
</comment>
<evidence type="ECO:0000313" key="1">
    <source>
        <dbReference type="EMBL" id="KAF0705082.1"/>
    </source>
</evidence>
<protein>
    <submittedName>
        <fullName evidence="1">Uncharacterized protein</fullName>
    </submittedName>
</protein>
<gene>
    <name evidence="1" type="ORF">FWK35_00036124</name>
</gene>
<keyword evidence="2" id="KW-1185">Reference proteome</keyword>
<organism evidence="1 2">
    <name type="scientific">Aphis craccivora</name>
    <name type="common">Cowpea aphid</name>
    <dbReference type="NCBI Taxonomy" id="307492"/>
    <lineage>
        <taxon>Eukaryota</taxon>
        <taxon>Metazoa</taxon>
        <taxon>Ecdysozoa</taxon>
        <taxon>Arthropoda</taxon>
        <taxon>Hexapoda</taxon>
        <taxon>Insecta</taxon>
        <taxon>Pterygota</taxon>
        <taxon>Neoptera</taxon>
        <taxon>Paraneoptera</taxon>
        <taxon>Hemiptera</taxon>
        <taxon>Sternorrhyncha</taxon>
        <taxon>Aphidomorpha</taxon>
        <taxon>Aphidoidea</taxon>
        <taxon>Aphididae</taxon>
        <taxon>Aphidini</taxon>
        <taxon>Aphis</taxon>
        <taxon>Aphis</taxon>
    </lineage>
</organism>
<proteinExistence type="predicted"/>
<name>A0A6G0VSS8_APHCR</name>
<evidence type="ECO:0000313" key="2">
    <source>
        <dbReference type="Proteomes" id="UP000478052"/>
    </source>
</evidence>
<dbReference type="AlphaFoldDB" id="A0A6G0VSS8"/>
<accession>A0A6G0VSS8</accession>
<dbReference type="EMBL" id="VUJU01013365">
    <property type="protein sequence ID" value="KAF0705082.1"/>
    <property type="molecule type" value="Genomic_DNA"/>
</dbReference>